<accession>A0A9Q1CT49</accession>
<organism evidence="1 2">
    <name type="scientific">Holothuria leucospilota</name>
    <name type="common">Black long sea cucumber</name>
    <name type="synonym">Mertensiothuria leucospilota</name>
    <dbReference type="NCBI Taxonomy" id="206669"/>
    <lineage>
        <taxon>Eukaryota</taxon>
        <taxon>Metazoa</taxon>
        <taxon>Echinodermata</taxon>
        <taxon>Eleutherozoa</taxon>
        <taxon>Echinozoa</taxon>
        <taxon>Holothuroidea</taxon>
        <taxon>Aspidochirotacea</taxon>
        <taxon>Aspidochirotida</taxon>
        <taxon>Holothuriidae</taxon>
        <taxon>Holothuria</taxon>
    </lineage>
</organism>
<dbReference type="OrthoDB" id="8838209at2759"/>
<dbReference type="PANTHER" id="PTHR31025:SF22">
    <property type="entry name" value="IP13529P"/>
    <property type="match status" value="1"/>
</dbReference>
<dbReference type="Proteomes" id="UP001152320">
    <property type="component" value="Chromosome 1"/>
</dbReference>
<dbReference type="EMBL" id="JAIZAY010000001">
    <property type="protein sequence ID" value="KAJ8050605.1"/>
    <property type="molecule type" value="Genomic_DNA"/>
</dbReference>
<sequence>MAKAEWVTDALPGLSADDVSNVLHQLDELEVEEESDLCMVEEDLVGILKAIQARKVIAAWKKQTVPVKIVNAEPQSQAIESGNKVSDSSHAVSIVRSPIPPNLSRRSSSWVQTFKIPWEEMPENLIALCESKKRPKPSMRREMVRKIITAVCQVTKTPGKKKTDRIAETVVNKYPASFRDQVVMPLWQSSF</sequence>
<evidence type="ECO:0000313" key="1">
    <source>
        <dbReference type="EMBL" id="KAJ8050605.1"/>
    </source>
</evidence>
<proteinExistence type="predicted"/>
<comment type="caution">
    <text evidence="1">The sequence shown here is derived from an EMBL/GenBank/DDBJ whole genome shotgun (WGS) entry which is preliminary data.</text>
</comment>
<dbReference type="PANTHER" id="PTHR31025">
    <property type="entry name" value="SI:CH211-196P9.1-RELATED"/>
    <property type="match status" value="1"/>
</dbReference>
<evidence type="ECO:0000313" key="2">
    <source>
        <dbReference type="Proteomes" id="UP001152320"/>
    </source>
</evidence>
<name>A0A9Q1CT49_HOLLE</name>
<dbReference type="AlphaFoldDB" id="A0A9Q1CT49"/>
<keyword evidence="2" id="KW-1185">Reference proteome</keyword>
<gene>
    <name evidence="1" type="ORF">HOLleu_03869</name>
</gene>
<reference evidence="1" key="1">
    <citation type="submission" date="2021-10" db="EMBL/GenBank/DDBJ databases">
        <title>Tropical sea cucumber genome reveals ecological adaptation and Cuvierian tubules defense mechanism.</title>
        <authorList>
            <person name="Chen T."/>
        </authorList>
    </citation>
    <scope>NUCLEOTIDE SEQUENCE</scope>
    <source>
        <strain evidence="1">Nanhai2018</strain>
        <tissue evidence="1">Muscle</tissue>
    </source>
</reference>
<protein>
    <submittedName>
        <fullName evidence="1">Uncharacterized protein</fullName>
    </submittedName>
</protein>